<dbReference type="SUPFAM" id="SSF47413">
    <property type="entry name" value="lambda repressor-like DNA-binding domains"/>
    <property type="match status" value="1"/>
</dbReference>
<comment type="caution">
    <text evidence="1">The sequence shown here is derived from an EMBL/GenBank/DDBJ whole genome shotgun (WGS) entry which is preliminary data.</text>
</comment>
<evidence type="ECO:0000313" key="2">
    <source>
        <dbReference type="Proteomes" id="UP000075391"/>
    </source>
</evidence>
<evidence type="ECO:0008006" key="3">
    <source>
        <dbReference type="Google" id="ProtNLM"/>
    </source>
</evidence>
<organism evidence="1 2">
    <name type="scientific">Bdellovibrio bacteriovorus</name>
    <dbReference type="NCBI Taxonomy" id="959"/>
    <lineage>
        <taxon>Bacteria</taxon>
        <taxon>Pseudomonadati</taxon>
        <taxon>Bdellovibrionota</taxon>
        <taxon>Bdellovibrionia</taxon>
        <taxon>Bdellovibrionales</taxon>
        <taxon>Pseudobdellovibrionaceae</taxon>
        <taxon>Bdellovibrio</taxon>
    </lineage>
</organism>
<proteinExistence type="predicted"/>
<dbReference type="Gene3D" id="1.10.260.40">
    <property type="entry name" value="lambda repressor-like DNA-binding domains"/>
    <property type="match status" value="1"/>
</dbReference>
<sequence length="99" mass="11716">MIDKHELEWTKESLRTLRLRMGWSKSDLARRLHCSSEDVDSWEDGVRLIETPIKSELEILLRQAEEVCDEVKYAPFAENECDKKALEQIHFSRVKLDLE</sequence>
<protein>
    <recommendedName>
        <fullName evidence="3">HTH cro/C1-type domain-containing protein</fullName>
    </recommendedName>
</protein>
<dbReference type="AlphaFoldDB" id="A0A150WIG6"/>
<dbReference type="RefSeq" id="WP_063243808.1">
    <property type="nucleotide sequence ID" value="NZ_CP168967.1"/>
</dbReference>
<dbReference type="EMBL" id="LUKF01000014">
    <property type="protein sequence ID" value="KYG63463.1"/>
    <property type="molecule type" value="Genomic_DNA"/>
</dbReference>
<dbReference type="Proteomes" id="UP000075391">
    <property type="component" value="Unassembled WGS sequence"/>
</dbReference>
<dbReference type="InterPro" id="IPR010982">
    <property type="entry name" value="Lambda_DNA-bd_dom_sf"/>
</dbReference>
<reference evidence="1 2" key="1">
    <citation type="submission" date="2016-03" db="EMBL/GenBank/DDBJ databases">
        <authorList>
            <person name="Ploux O."/>
        </authorList>
    </citation>
    <scope>NUCLEOTIDE SEQUENCE [LARGE SCALE GENOMIC DNA]</scope>
    <source>
        <strain evidence="1 2">BER2</strain>
    </source>
</reference>
<gene>
    <name evidence="1" type="ORF">AZI85_05390</name>
</gene>
<accession>A0A150WIG6</accession>
<dbReference type="GO" id="GO:0003677">
    <property type="term" value="F:DNA binding"/>
    <property type="evidence" value="ECO:0007669"/>
    <property type="project" value="InterPro"/>
</dbReference>
<name>A0A150WIG6_BDEBC</name>
<evidence type="ECO:0000313" key="1">
    <source>
        <dbReference type="EMBL" id="KYG63463.1"/>
    </source>
</evidence>